<organism evidence="1 2">
    <name type="scientific">Schistosoma mattheei</name>
    <dbReference type="NCBI Taxonomy" id="31246"/>
    <lineage>
        <taxon>Eukaryota</taxon>
        <taxon>Metazoa</taxon>
        <taxon>Spiralia</taxon>
        <taxon>Lophotrochozoa</taxon>
        <taxon>Platyhelminthes</taxon>
        <taxon>Trematoda</taxon>
        <taxon>Digenea</taxon>
        <taxon>Strigeidida</taxon>
        <taxon>Schistosomatoidea</taxon>
        <taxon>Schistosomatidae</taxon>
        <taxon>Schistosoma</taxon>
    </lineage>
</organism>
<name>A0A3P8ABN0_9TREM</name>
<evidence type="ECO:0000313" key="1">
    <source>
        <dbReference type="EMBL" id="VDP00790.1"/>
    </source>
</evidence>
<gene>
    <name evidence="1" type="ORF">SMTD_LOCUS3931</name>
</gene>
<proteinExistence type="predicted"/>
<keyword evidence="2" id="KW-1185">Reference proteome</keyword>
<dbReference type="AlphaFoldDB" id="A0A3P8ABN0"/>
<accession>A0A3P8ABN0</accession>
<dbReference type="EMBL" id="UZAL01008758">
    <property type="protein sequence ID" value="VDP00790.1"/>
    <property type="molecule type" value="Genomic_DNA"/>
</dbReference>
<dbReference type="Proteomes" id="UP000269396">
    <property type="component" value="Unassembled WGS sequence"/>
</dbReference>
<protein>
    <submittedName>
        <fullName evidence="1">Uncharacterized protein</fullName>
    </submittedName>
</protein>
<reference evidence="1 2" key="1">
    <citation type="submission" date="2018-11" db="EMBL/GenBank/DDBJ databases">
        <authorList>
            <consortium name="Pathogen Informatics"/>
        </authorList>
    </citation>
    <scope>NUCLEOTIDE SEQUENCE [LARGE SCALE GENOMIC DNA]</scope>
    <source>
        <strain>Denwood</strain>
        <strain evidence="2">Zambia</strain>
    </source>
</reference>
<sequence>MSQHPLIVLFESGIWHQKKKNIVLIHMKIRLRLINQLYLYV</sequence>
<evidence type="ECO:0000313" key="2">
    <source>
        <dbReference type="Proteomes" id="UP000269396"/>
    </source>
</evidence>